<evidence type="ECO:0000313" key="2">
    <source>
        <dbReference type="EMBL" id="CAF1508556.1"/>
    </source>
</evidence>
<dbReference type="Proteomes" id="UP000663832">
    <property type="component" value="Unassembled WGS sequence"/>
</dbReference>
<gene>
    <name evidence="1" type="ORF">BJG266_LOCUS27079</name>
    <name evidence="2" type="ORF">QVE165_LOCUS43964</name>
</gene>
<evidence type="ECO:0000313" key="4">
    <source>
        <dbReference type="Proteomes" id="UP000663877"/>
    </source>
</evidence>
<reference evidence="1" key="1">
    <citation type="submission" date="2021-02" db="EMBL/GenBank/DDBJ databases">
        <authorList>
            <person name="Nowell W R."/>
        </authorList>
    </citation>
    <scope>NUCLEOTIDE SEQUENCE</scope>
</reference>
<proteinExistence type="predicted"/>
<protein>
    <submittedName>
        <fullName evidence="1">Uncharacterized protein</fullName>
    </submittedName>
</protein>
<evidence type="ECO:0000313" key="3">
    <source>
        <dbReference type="Proteomes" id="UP000663832"/>
    </source>
</evidence>
<organism evidence="1 4">
    <name type="scientific">Adineta steineri</name>
    <dbReference type="NCBI Taxonomy" id="433720"/>
    <lineage>
        <taxon>Eukaryota</taxon>
        <taxon>Metazoa</taxon>
        <taxon>Spiralia</taxon>
        <taxon>Gnathifera</taxon>
        <taxon>Rotifera</taxon>
        <taxon>Eurotatoria</taxon>
        <taxon>Bdelloidea</taxon>
        <taxon>Adinetida</taxon>
        <taxon>Adinetidae</taxon>
        <taxon>Adineta</taxon>
    </lineage>
</organism>
<dbReference type="InterPro" id="IPR032675">
    <property type="entry name" value="LRR_dom_sf"/>
</dbReference>
<dbReference type="Gene3D" id="3.80.10.10">
    <property type="entry name" value="Ribonuclease Inhibitor"/>
    <property type="match status" value="1"/>
</dbReference>
<keyword evidence="3" id="KW-1185">Reference proteome</keyword>
<evidence type="ECO:0000313" key="1">
    <source>
        <dbReference type="EMBL" id="CAF1204091.1"/>
    </source>
</evidence>
<dbReference type="SUPFAM" id="SSF52058">
    <property type="entry name" value="L domain-like"/>
    <property type="match status" value="1"/>
</dbReference>
<name>A0A814WNP7_9BILA</name>
<dbReference type="AlphaFoldDB" id="A0A814WNP7"/>
<dbReference type="EMBL" id="CAJNOI010000241">
    <property type="protein sequence ID" value="CAF1204091.1"/>
    <property type="molecule type" value="Genomic_DNA"/>
</dbReference>
<dbReference type="EMBL" id="CAJNOM010000578">
    <property type="protein sequence ID" value="CAF1508556.1"/>
    <property type="molecule type" value="Genomic_DNA"/>
</dbReference>
<dbReference type="Proteomes" id="UP000663877">
    <property type="component" value="Unassembled WGS sequence"/>
</dbReference>
<sequence length="168" mass="19865">MGYSQIKYLQTVVNLSNIKHLTLLDGLRFETIDLFKEILKSTTQLTSLKTKLSDLICWFDNNELCKYLNKYIKRLNLSYTSFENSDQLEQFCRIFSNLEQIKCSTNELETIYLIKYLSKLTYIRTYRCSKIDQILSIRKEIEKLGLDMTASLGNDDRPYSLIIWINQN</sequence>
<comment type="caution">
    <text evidence="1">The sequence shown here is derived from an EMBL/GenBank/DDBJ whole genome shotgun (WGS) entry which is preliminary data.</text>
</comment>
<accession>A0A814WNP7</accession>
<dbReference type="OrthoDB" id="10002075at2759"/>